<reference evidence="2" key="1">
    <citation type="journal article" date="2020" name="mSystems">
        <title>Genome- and Community-Level Interaction Insights into Carbon Utilization and Element Cycling Functions of Hydrothermarchaeota in Hydrothermal Sediment.</title>
        <authorList>
            <person name="Zhou Z."/>
            <person name="Liu Y."/>
            <person name="Xu W."/>
            <person name="Pan J."/>
            <person name="Luo Z.H."/>
            <person name="Li M."/>
        </authorList>
    </citation>
    <scope>NUCLEOTIDE SEQUENCE [LARGE SCALE GENOMIC DNA]</scope>
    <source>
        <strain evidence="2">SpSt-573</strain>
    </source>
</reference>
<evidence type="ECO:0000256" key="1">
    <source>
        <dbReference type="SAM" id="Phobius"/>
    </source>
</evidence>
<sequence>MPAWVTGWDGLLWLLVFVGLLLFVQRRLHFELQAVFLILTRRQETALGLFSLLFFPGVFLHEASHYLMARLLGVRTGRFSLLPRVVSGGHLQLGFVETAPADPLRDALIGAAPLLSGGAVIAFLGLHRLGLLPLAAYFLAQDWNGFFKACATLPELPDFWVWFYLAFAISTTMLPSAADRRAWLPLGLVLTALVALALLAGAGPWMIEHLAAWLNQIFRALAVVFGISLAIHLALWLPLQLLRSLLCRLTGARLR</sequence>
<evidence type="ECO:0000313" key="2">
    <source>
        <dbReference type="EMBL" id="HGS20782.1"/>
    </source>
</evidence>
<keyword evidence="1" id="KW-1133">Transmembrane helix</keyword>
<feature type="transmembrane region" description="Helical" evidence="1">
    <location>
        <begin position="217"/>
        <end position="239"/>
    </location>
</feature>
<keyword evidence="1" id="KW-0472">Membrane</keyword>
<name>A0A7C4KFU3_9CHLR</name>
<feature type="transmembrane region" description="Helical" evidence="1">
    <location>
        <begin position="111"/>
        <end position="139"/>
    </location>
</feature>
<gene>
    <name evidence="2" type="ORF">ENT37_02805</name>
</gene>
<keyword evidence="1" id="KW-0812">Transmembrane</keyword>
<dbReference type="AlphaFoldDB" id="A0A7C4KFU3"/>
<dbReference type="EMBL" id="DSYK01000144">
    <property type="protein sequence ID" value="HGS20782.1"/>
    <property type="molecule type" value="Genomic_DNA"/>
</dbReference>
<protein>
    <submittedName>
        <fullName evidence="2">Uncharacterized protein</fullName>
    </submittedName>
</protein>
<feature type="transmembrane region" description="Helical" evidence="1">
    <location>
        <begin position="183"/>
        <end position="205"/>
    </location>
</feature>
<organism evidence="2">
    <name type="scientific">Anaerolinea thermolimosa</name>
    <dbReference type="NCBI Taxonomy" id="229919"/>
    <lineage>
        <taxon>Bacteria</taxon>
        <taxon>Bacillati</taxon>
        <taxon>Chloroflexota</taxon>
        <taxon>Anaerolineae</taxon>
        <taxon>Anaerolineales</taxon>
        <taxon>Anaerolineaceae</taxon>
        <taxon>Anaerolinea</taxon>
    </lineage>
</organism>
<comment type="caution">
    <text evidence="2">The sequence shown here is derived from an EMBL/GenBank/DDBJ whole genome shotgun (WGS) entry which is preliminary data.</text>
</comment>
<accession>A0A7C4KFU3</accession>
<feature type="transmembrane region" description="Helical" evidence="1">
    <location>
        <begin position="159"/>
        <end position="176"/>
    </location>
</feature>
<feature type="transmembrane region" description="Helical" evidence="1">
    <location>
        <begin position="6"/>
        <end position="24"/>
    </location>
</feature>
<proteinExistence type="predicted"/>